<dbReference type="InterPro" id="IPR019723">
    <property type="entry name" value="Uncharacterised_YfmQ"/>
</dbReference>
<sequence length="163" mass="18405">MIKIGHVKLIGLYLNGNRRGFNMTGTALVLTILLGAVKILLTCLPTGAVNKLIDRFEMHGKLDGDTTAVFKAGKEMEGQEKRNFIEQFNSSTVLKKYYVFPGNEPLFLNRKNSGEPIRIETTRGRKKQTIFVFPYQTHVDVVRQSKKEVIAYSVRSKTLQLNG</sequence>
<keyword evidence="1" id="KW-0472">Membrane</keyword>
<dbReference type="Pfam" id="PF10787">
    <property type="entry name" value="YfmQ"/>
    <property type="match status" value="1"/>
</dbReference>
<evidence type="ECO:0000313" key="2">
    <source>
        <dbReference type="EMBL" id="OXS79928.1"/>
    </source>
</evidence>
<dbReference type="EMBL" id="MWSK01000001">
    <property type="protein sequence ID" value="OXS79928.1"/>
    <property type="molecule type" value="Genomic_DNA"/>
</dbReference>
<name>A0ABX4EBY4_9BACI</name>
<protein>
    <submittedName>
        <fullName evidence="2">Uncharacterized protein</fullName>
    </submittedName>
</protein>
<comment type="caution">
    <text evidence="2">The sequence shown here is derived from an EMBL/GenBank/DDBJ whole genome shotgun (WGS) entry which is preliminary data.</text>
</comment>
<keyword evidence="1" id="KW-0812">Transmembrane</keyword>
<accession>A0ABX4EBY4</accession>
<gene>
    <name evidence="2" type="ORF">B1B05_00095</name>
</gene>
<reference evidence="3" key="1">
    <citation type="submission" date="2017-03" db="EMBL/GenBank/DDBJ databases">
        <title>Bacillus sp. V-88(T) DSM27956, whole genome shotgun sequencing project.</title>
        <authorList>
            <person name="Dastager S.G."/>
            <person name="Neurgaonkar P.S."/>
            <person name="Dharne M.S."/>
        </authorList>
    </citation>
    <scope>NUCLEOTIDE SEQUENCE [LARGE SCALE GENOMIC DNA]</scope>
    <source>
        <strain evidence="3">DSM 25145</strain>
    </source>
</reference>
<organism evidence="2 3">
    <name type="scientific">Domibacillus enclensis</name>
    <dbReference type="NCBI Taxonomy" id="1017273"/>
    <lineage>
        <taxon>Bacteria</taxon>
        <taxon>Bacillati</taxon>
        <taxon>Bacillota</taxon>
        <taxon>Bacilli</taxon>
        <taxon>Bacillales</taxon>
        <taxon>Bacillaceae</taxon>
        <taxon>Domibacillus</taxon>
    </lineage>
</organism>
<evidence type="ECO:0000313" key="3">
    <source>
        <dbReference type="Proteomes" id="UP000215545"/>
    </source>
</evidence>
<feature type="transmembrane region" description="Helical" evidence="1">
    <location>
        <begin position="21"/>
        <end position="41"/>
    </location>
</feature>
<keyword evidence="3" id="KW-1185">Reference proteome</keyword>
<keyword evidence="1" id="KW-1133">Transmembrane helix</keyword>
<proteinExistence type="predicted"/>
<dbReference type="Proteomes" id="UP000215545">
    <property type="component" value="Unassembled WGS sequence"/>
</dbReference>
<evidence type="ECO:0000256" key="1">
    <source>
        <dbReference type="SAM" id="Phobius"/>
    </source>
</evidence>